<organism evidence="5 6">
    <name type="scientific">Actinomyces radicidentis</name>
    <dbReference type="NCBI Taxonomy" id="111015"/>
    <lineage>
        <taxon>Bacteria</taxon>
        <taxon>Bacillati</taxon>
        <taxon>Actinomycetota</taxon>
        <taxon>Actinomycetes</taxon>
        <taxon>Actinomycetales</taxon>
        <taxon>Actinomycetaceae</taxon>
        <taxon>Actinomyces</taxon>
    </lineage>
</organism>
<reference evidence="6" key="1">
    <citation type="submission" date="2016-02" db="EMBL/GenBank/DDBJ databases">
        <authorList>
            <person name="Holder M.E."/>
            <person name="Ajami N.J."/>
            <person name="Petrosino J.F."/>
        </authorList>
    </citation>
    <scope>NUCLEOTIDE SEQUENCE [LARGE SCALE GENOMIC DNA]</scope>
    <source>
        <strain evidence="6">CCUG 36733</strain>
    </source>
</reference>
<keyword evidence="1" id="KW-0805">Transcription regulation</keyword>
<feature type="domain" description="HTH luxR-type" evidence="4">
    <location>
        <begin position="664"/>
        <end position="729"/>
    </location>
</feature>
<keyword evidence="6" id="KW-1185">Reference proteome</keyword>
<protein>
    <recommendedName>
        <fullName evidence="4">HTH luxR-type domain-containing protein</fullName>
    </recommendedName>
</protein>
<dbReference type="EMBL" id="CP014228">
    <property type="protein sequence ID" value="AMD86989.1"/>
    <property type="molecule type" value="Genomic_DNA"/>
</dbReference>
<dbReference type="STRING" id="111015.AXF14_04475"/>
<dbReference type="InterPro" id="IPR016032">
    <property type="entry name" value="Sig_transdc_resp-reg_C-effctor"/>
</dbReference>
<dbReference type="SUPFAM" id="SSF46894">
    <property type="entry name" value="C-terminal effector domain of the bipartite response regulators"/>
    <property type="match status" value="1"/>
</dbReference>
<dbReference type="CDD" id="cd06170">
    <property type="entry name" value="LuxR_C_like"/>
    <property type="match status" value="1"/>
</dbReference>
<keyword evidence="3" id="KW-0804">Transcription</keyword>
<gene>
    <name evidence="5" type="ORF">AXF14_04475</name>
</gene>
<evidence type="ECO:0000256" key="2">
    <source>
        <dbReference type="ARBA" id="ARBA00023125"/>
    </source>
</evidence>
<dbReference type="AlphaFoldDB" id="A0A120KMF7"/>
<dbReference type="OrthoDB" id="134985at2"/>
<dbReference type="Pfam" id="PF00196">
    <property type="entry name" value="GerE"/>
    <property type="match status" value="1"/>
</dbReference>
<proteinExistence type="predicted"/>
<accession>A0A120KMF7</accession>
<dbReference type="InterPro" id="IPR036388">
    <property type="entry name" value="WH-like_DNA-bd_sf"/>
</dbReference>
<dbReference type="Gene3D" id="1.10.10.10">
    <property type="entry name" value="Winged helix-like DNA-binding domain superfamily/Winged helix DNA-binding domain"/>
    <property type="match status" value="1"/>
</dbReference>
<evidence type="ECO:0000256" key="3">
    <source>
        <dbReference type="ARBA" id="ARBA00023163"/>
    </source>
</evidence>
<sequence length="742" mass="78922">MSRPAPVAGDRLATAALFQVRLGETSLCLADRDLAALVGCDPECCGPDLSEEATRHEVLLVTDGVPALVAAALEERRLAPTGPHLSVAVARSVWSSDDGPGPLVTTAQAWAGRIEPALRTVPTSLVAAFLPNASPRSVAVLAERVLGREVDVDEVHALVALPGTHVTDAGHVTLPPVLAAAVVRLTALHDPLLVSRTRHEITVECLLADDSHLAASVRIGALAGVRAWAELDAYLSTGAPYVAVLTRAHRRALAELVPADIPAGWPHLRRVRELLVDGAAGSRELPQPWLELALLTSTTRETGLSETVRQIRDRSVAALSQVHAADPRAVDASFSNGLAWMRAEVGRLHREAARRYVLSYDFVDEIGLLCLVLLGACDGAMALGRGAVAQETLTAVASLAEACTLFPGSFAVVQVGLVPRQALVAAWAGLPGTAEERLRQCAAVVAATGAREPGAERAAVVARRLLADASPVPVRANPDVVLVDEVAPFEVEAEALLVLVQRGPEAAARWLTDCLRRARWTNVLQFEWWPVRGILALLDLREGRVEQARARLTEEYLPADVVTLVEADAALVEGRGEDCLAMLAGLDADVSLAPRWTLMAQGLRLGALRATGDGSRAEQQAQLRARAWREAPAVAALRPEDARLLVLPLLEPEAAVAEGLIVYDAVGVVTLTPRQLDVLERIAAGATLPEIATELYLGVQTVRSTSKALYKRLGVHDRDAAVRTAQRLGLIEAPADHDEETP</sequence>
<dbReference type="KEGG" id="ard:AXF14_04475"/>
<evidence type="ECO:0000259" key="4">
    <source>
        <dbReference type="PROSITE" id="PS50043"/>
    </source>
</evidence>
<evidence type="ECO:0000313" key="5">
    <source>
        <dbReference type="EMBL" id="AMD86989.1"/>
    </source>
</evidence>
<dbReference type="PANTHER" id="PTHR44688:SF16">
    <property type="entry name" value="DNA-BINDING TRANSCRIPTIONAL ACTIVATOR DEVR_DOSR"/>
    <property type="match status" value="1"/>
</dbReference>
<dbReference type="PANTHER" id="PTHR44688">
    <property type="entry name" value="DNA-BINDING TRANSCRIPTIONAL ACTIVATOR DEVR_DOSR"/>
    <property type="match status" value="1"/>
</dbReference>
<evidence type="ECO:0000256" key="1">
    <source>
        <dbReference type="ARBA" id="ARBA00023015"/>
    </source>
</evidence>
<name>A0A120KMF7_ACTRD</name>
<dbReference type="RefSeq" id="WP_067941189.1">
    <property type="nucleotide sequence ID" value="NZ_CP014228.1"/>
</dbReference>
<dbReference type="InterPro" id="IPR000792">
    <property type="entry name" value="Tscrpt_reg_LuxR_C"/>
</dbReference>
<dbReference type="PRINTS" id="PR00038">
    <property type="entry name" value="HTHLUXR"/>
</dbReference>
<dbReference type="GO" id="GO:0006355">
    <property type="term" value="P:regulation of DNA-templated transcription"/>
    <property type="evidence" value="ECO:0007669"/>
    <property type="project" value="InterPro"/>
</dbReference>
<keyword evidence="2" id="KW-0238">DNA-binding</keyword>
<dbReference type="PROSITE" id="PS50043">
    <property type="entry name" value="HTH_LUXR_2"/>
    <property type="match status" value="1"/>
</dbReference>
<dbReference type="SMART" id="SM00421">
    <property type="entry name" value="HTH_LUXR"/>
    <property type="match status" value="1"/>
</dbReference>
<dbReference type="Proteomes" id="UP000065220">
    <property type="component" value="Chromosome"/>
</dbReference>
<evidence type="ECO:0000313" key="6">
    <source>
        <dbReference type="Proteomes" id="UP000065220"/>
    </source>
</evidence>
<dbReference type="GO" id="GO:0003677">
    <property type="term" value="F:DNA binding"/>
    <property type="evidence" value="ECO:0007669"/>
    <property type="project" value="UniProtKB-KW"/>
</dbReference>